<organism evidence="3 4">
    <name type="scientific">Stichopus japonicus</name>
    <name type="common">Sea cucumber</name>
    <dbReference type="NCBI Taxonomy" id="307972"/>
    <lineage>
        <taxon>Eukaryota</taxon>
        <taxon>Metazoa</taxon>
        <taxon>Echinodermata</taxon>
        <taxon>Eleutherozoa</taxon>
        <taxon>Echinozoa</taxon>
        <taxon>Holothuroidea</taxon>
        <taxon>Aspidochirotacea</taxon>
        <taxon>Aspidochirotida</taxon>
        <taxon>Stichopodidae</taxon>
        <taxon>Apostichopus</taxon>
    </lineage>
</organism>
<feature type="region of interest" description="Disordered" evidence="1">
    <location>
        <begin position="396"/>
        <end position="427"/>
    </location>
</feature>
<feature type="compositionally biased region" description="Basic and acidic residues" evidence="1">
    <location>
        <begin position="396"/>
        <end position="408"/>
    </location>
</feature>
<comment type="caution">
    <text evidence="3">The sequence shown here is derived from an EMBL/GenBank/DDBJ whole genome shotgun (WGS) entry which is preliminary data.</text>
</comment>
<evidence type="ECO:0000256" key="1">
    <source>
        <dbReference type="SAM" id="MobiDB-lite"/>
    </source>
</evidence>
<dbReference type="GO" id="GO:0005938">
    <property type="term" value="C:cell cortex"/>
    <property type="evidence" value="ECO:0007669"/>
    <property type="project" value="TreeGrafter"/>
</dbReference>
<dbReference type="GO" id="GO:1903479">
    <property type="term" value="P:mitotic actomyosin contractile ring assembly actin filament organization"/>
    <property type="evidence" value="ECO:0007669"/>
    <property type="project" value="TreeGrafter"/>
</dbReference>
<dbReference type="Proteomes" id="UP000230750">
    <property type="component" value="Unassembled WGS sequence"/>
</dbReference>
<dbReference type="STRING" id="307972.A0A2G8L9D0"/>
<evidence type="ECO:0000313" key="3">
    <source>
        <dbReference type="EMBL" id="PIK56873.1"/>
    </source>
</evidence>
<evidence type="ECO:0000259" key="2">
    <source>
        <dbReference type="PROSITE" id="PS50018"/>
    </source>
</evidence>
<gene>
    <name evidence="3" type="ORF">BSL78_06199</name>
</gene>
<dbReference type="AlphaFoldDB" id="A0A2G8L9D0"/>
<protein>
    <submittedName>
        <fullName evidence="3">Putative GTPase-activating protein and VPS9 domain-containing protein 1</fullName>
    </submittedName>
</protein>
<reference evidence="3 4" key="1">
    <citation type="journal article" date="2017" name="PLoS Biol.">
        <title>The sea cucumber genome provides insights into morphological evolution and visceral regeneration.</title>
        <authorList>
            <person name="Zhang X."/>
            <person name="Sun L."/>
            <person name="Yuan J."/>
            <person name="Sun Y."/>
            <person name="Gao Y."/>
            <person name="Zhang L."/>
            <person name="Li S."/>
            <person name="Dai H."/>
            <person name="Hamel J.F."/>
            <person name="Liu C."/>
            <person name="Yu Y."/>
            <person name="Liu S."/>
            <person name="Lin W."/>
            <person name="Guo K."/>
            <person name="Jin S."/>
            <person name="Xu P."/>
            <person name="Storey K.B."/>
            <person name="Huan P."/>
            <person name="Zhang T."/>
            <person name="Zhou Y."/>
            <person name="Zhang J."/>
            <person name="Lin C."/>
            <person name="Li X."/>
            <person name="Xing L."/>
            <person name="Huo D."/>
            <person name="Sun M."/>
            <person name="Wang L."/>
            <person name="Mercier A."/>
            <person name="Li F."/>
            <person name="Yang H."/>
            <person name="Xiang J."/>
        </authorList>
    </citation>
    <scope>NUCLEOTIDE SEQUENCE [LARGE SCALE GENOMIC DNA]</scope>
    <source>
        <strain evidence="3">Shaxun</strain>
        <tissue evidence="3">Muscle</tissue>
    </source>
</reference>
<dbReference type="PROSITE" id="PS50018">
    <property type="entry name" value="RAS_GTPASE_ACTIV_2"/>
    <property type="match status" value="1"/>
</dbReference>
<keyword evidence="4" id="KW-1185">Reference proteome</keyword>
<dbReference type="Gene3D" id="1.10.506.10">
    <property type="entry name" value="GTPase Activation - p120gap, domain 1"/>
    <property type="match status" value="1"/>
</dbReference>
<sequence length="602" mass="66465">MAVLMDDEYSLEMDPEKVALQFTQEERLQLFGPADTEQYRKKLQAHLQSVTSQLVALCENFINGLLSNLFCFPQGLEWIISELHKILTKKGKTSPSEVRAMCADLLFNWFICPAIVDPEPLGIISDILVSENARFNLMQIAKILQQLAHDTNVSGDGNRRDSDILNRFSKKNGMSSLLDSLMNNMKMEDSPPAVSEVSGLVQNAALITETDLHGLVAYFREVVSNNPDRTELKDLEACLSPLPPSAPLVKTVQSPPIQIPNENRNSVTSPTAFRNSVVAKVSSVTKKGRKTASDVGDLEVDFIDGQLFDPMSQWQQEDVLVVSLGNHTIECPGMLPESKEEGYLNYSSITLCNLHLILPSSQYSVKLIMTCLPHCSYVEVSMGVGEGVGASFDVKQEKPSRGDYKHSSDGCQQHPRKTPPFLDPSGNSDNMMEAMSIGASNSVYSMDMETDIVSNLSGRNTPRSAISMASSTTEHQRPEIIDSTQLPNSTNITDQFGKFEIEKQNCDMDKERVMNPEIYSETWSTDVIGSDTSEPPSEANPIEHLTEIAEIQDEEPDVSSAGATAVLDIQHADMAETGSETWSVDVLQDDSELDRLQEVEDV</sequence>
<dbReference type="InterPro" id="IPR008936">
    <property type="entry name" value="Rho_GTPase_activation_prot"/>
</dbReference>
<dbReference type="InterPro" id="IPR001936">
    <property type="entry name" value="RasGAP_dom"/>
</dbReference>
<evidence type="ECO:0000313" key="4">
    <source>
        <dbReference type="Proteomes" id="UP000230750"/>
    </source>
</evidence>
<dbReference type="GO" id="GO:0051015">
    <property type="term" value="F:actin filament binding"/>
    <property type="evidence" value="ECO:0007669"/>
    <property type="project" value="TreeGrafter"/>
</dbReference>
<feature type="domain" description="Ras-GAP" evidence="2">
    <location>
        <begin position="1"/>
        <end position="149"/>
    </location>
</feature>
<dbReference type="GO" id="GO:0005096">
    <property type="term" value="F:GTPase activator activity"/>
    <property type="evidence" value="ECO:0007669"/>
    <property type="project" value="TreeGrafter"/>
</dbReference>
<dbReference type="PANTHER" id="PTHR14149:SF14">
    <property type="entry name" value="CALPONIN-HOMOLOGY (CH) DOMAIN-CONTAINING PROTEIN"/>
    <property type="match status" value="1"/>
</dbReference>
<dbReference type="EMBL" id="MRZV01000161">
    <property type="protein sequence ID" value="PIK56873.1"/>
    <property type="molecule type" value="Genomic_DNA"/>
</dbReference>
<dbReference type="GO" id="GO:0005516">
    <property type="term" value="F:calmodulin binding"/>
    <property type="evidence" value="ECO:0007669"/>
    <property type="project" value="TreeGrafter"/>
</dbReference>
<dbReference type="OrthoDB" id="10264848at2759"/>
<dbReference type="PANTHER" id="PTHR14149">
    <property type="entry name" value="RAS GTPASE-ACTIVATING PROTEIN WITH IQ MOTIF"/>
    <property type="match status" value="1"/>
</dbReference>
<accession>A0A2G8L9D0</accession>
<feature type="non-terminal residue" evidence="3">
    <location>
        <position position="602"/>
    </location>
</feature>
<proteinExistence type="predicted"/>
<dbReference type="SUPFAM" id="SSF48350">
    <property type="entry name" value="GTPase activation domain, GAP"/>
    <property type="match status" value="1"/>
</dbReference>
<dbReference type="Pfam" id="PF00616">
    <property type="entry name" value="RasGAP"/>
    <property type="match status" value="1"/>
</dbReference>
<name>A0A2G8L9D0_STIJA</name>